<organism evidence="13 14">
    <name type="scientific">Malonomonas rubra DSM 5091</name>
    <dbReference type="NCBI Taxonomy" id="1122189"/>
    <lineage>
        <taxon>Bacteria</taxon>
        <taxon>Pseudomonadati</taxon>
        <taxon>Thermodesulfobacteriota</taxon>
        <taxon>Desulfuromonadia</taxon>
        <taxon>Desulfuromonadales</taxon>
        <taxon>Geopsychrobacteraceae</taxon>
        <taxon>Malonomonas</taxon>
    </lineage>
</organism>
<evidence type="ECO:0000256" key="4">
    <source>
        <dbReference type="ARBA" id="ARBA00022481"/>
    </source>
</evidence>
<evidence type="ECO:0000256" key="10">
    <source>
        <dbReference type="ARBA" id="ARBA00030775"/>
    </source>
</evidence>
<dbReference type="RefSeq" id="WP_072904902.1">
    <property type="nucleotide sequence ID" value="NZ_FQZT01000001.1"/>
</dbReference>
<reference evidence="13 14" key="1">
    <citation type="submission" date="2016-11" db="EMBL/GenBank/DDBJ databases">
        <authorList>
            <person name="Jaros S."/>
            <person name="Januszkiewicz K."/>
            <person name="Wedrychowicz H."/>
        </authorList>
    </citation>
    <scope>NUCLEOTIDE SEQUENCE [LARGE SCALE GENOMIC DNA]</scope>
    <source>
        <strain evidence="13 14">DSM 5091</strain>
    </source>
</reference>
<evidence type="ECO:0000256" key="5">
    <source>
        <dbReference type="ARBA" id="ARBA00022519"/>
    </source>
</evidence>
<keyword evidence="8 11" id="KW-0472">Membrane</keyword>
<evidence type="ECO:0000256" key="11">
    <source>
        <dbReference type="SAM" id="Phobius"/>
    </source>
</evidence>
<evidence type="ECO:0000256" key="8">
    <source>
        <dbReference type="ARBA" id="ARBA00023136"/>
    </source>
</evidence>
<evidence type="ECO:0000256" key="2">
    <source>
        <dbReference type="ARBA" id="ARBA00021549"/>
    </source>
</evidence>
<evidence type="ECO:0000313" key="14">
    <source>
        <dbReference type="Proteomes" id="UP000184171"/>
    </source>
</evidence>
<evidence type="ECO:0000256" key="6">
    <source>
        <dbReference type="ARBA" id="ARBA00022692"/>
    </source>
</evidence>
<dbReference type="InterPro" id="IPR012902">
    <property type="entry name" value="N_methyl_site"/>
</dbReference>
<dbReference type="AlphaFoldDB" id="A0A1M6BL08"/>
<keyword evidence="7 11" id="KW-1133">Transmembrane helix</keyword>
<name>A0A1M6BL08_MALRU</name>
<evidence type="ECO:0000256" key="3">
    <source>
        <dbReference type="ARBA" id="ARBA00022475"/>
    </source>
</evidence>
<dbReference type="Gene3D" id="3.30.700.10">
    <property type="entry name" value="Glycoprotein, Type 4 Pilin"/>
    <property type="match status" value="1"/>
</dbReference>
<keyword evidence="4" id="KW-0488">Methylation</keyword>
<dbReference type="Proteomes" id="UP000184171">
    <property type="component" value="Unassembled WGS sequence"/>
</dbReference>
<feature type="domain" description="General secretion pathway GspH" evidence="12">
    <location>
        <begin position="42"/>
        <end position="152"/>
    </location>
</feature>
<evidence type="ECO:0000256" key="7">
    <source>
        <dbReference type="ARBA" id="ARBA00022989"/>
    </source>
</evidence>
<dbReference type="InterPro" id="IPR022346">
    <property type="entry name" value="T2SS_GspH"/>
</dbReference>
<keyword evidence="6 11" id="KW-0812">Transmembrane</keyword>
<dbReference type="SUPFAM" id="SSF54523">
    <property type="entry name" value="Pili subunits"/>
    <property type="match status" value="1"/>
</dbReference>
<keyword evidence="5" id="KW-0997">Cell inner membrane</keyword>
<keyword evidence="14" id="KW-1185">Reference proteome</keyword>
<sequence length="173" mass="18675">MRGARGFTLLEVVVCLAVVSIMLGLALPQIRTLWDSAAEKEAARNVLAALRLARSQAITHNLEYQVAFDLDSRSFWLERGNLSKDSTEWNFVKELGAFSSGLGMATKKECNHTVGDGDFTTADNSIQFNPNGTCGSSGSANSRYICVQDETGGTAYRTGVPSSITGRAIIIDY</sequence>
<comment type="subcellular location">
    <subcellularLocation>
        <location evidence="1">Cell inner membrane</location>
        <topology evidence="1">Single-pass membrane protein</topology>
    </subcellularLocation>
</comment>
<dbReference type="Pfam" id="PF12019">
    <property type="entry name" value="GspH"/>
    <property type="match status" value="1"/>
</dbReference>
<dbReference type="STRING" id="1122189.SAMN02745165_00222"/>
<dbReference type="Pfam" id="PF07963">
    <property type="entry name" value="N_methyl"/>
    <property type="match status" value="1"/>
</dbReference>
<evidence type="ECO:0000313" key="13">
    <source>
        <dbReference type="EMBL" id="SHI49394.1"/>
    </source>
</evidence>
<dbReference type="GO" id="GO:0005886">
    <property type="term" value="C:plasma membrane"/>
    <property type="evidence" value="ECO:0007669"/>
    <property type="project" value="UniProtKB-SubCell"/>
</dbReference>
<accession>A0A1M6BL08</accession>
<proteinExistence type="inferred from homology"/>
<evidence type="ECO:0000259" key="12">
    <source>
        <dbReference type="Pfam" id="PF12019"/>
    </source>
</evidence>
<dbReference type="InterPro" id="IPR045584">
    <property type="entry name" value="Pilin-like"/>
</dbReference>
<dbReference type="NCBIfam" id="TIGR02532">
    <property type="entry name" value="IV_pilin_GFxxxE"/>
    <property type="match status" value="1"/>
</dbReference>
<feature type="transmembrane region" description="Helical" evidence="11">
    <location>
        <begin position="7"/>
        <end position="27"/>
    </location>
</feature>
<evidence type="ECO:0000256" key="1">
    <source>
        <dbReference type="ARBA" id="ARBA00004377"/>
    </source>
</evidence>
<comment type="similarity">
    <text evidence="9">Belongs to the GSP H family.</text>
</comment>
<dbReference type="GO" id="GO:0015628">
    <property type="term" value="P:protein secretion by the type II secretion system"/>
    <property type="evidence" value="ECO:0007669"/>
    <property type="project" value="InterPro"/>
</dbReference>
<protein>
    <recommendedName>
        <fullName evidence="2">Type II secretion system protein H</fullName>
    </recommendedName>
    <alternativeName>
        <fullName evidence="10">General secretion pathway protein H</fullName>
    </alternativeName>
</protein>
<dbReference type="EMBL" id="FQZT01000001">
    <property type="protein sequence ID" value="SHI49394.1"/>
    <property type="molecule type" value="Genomic_DNA"/>
</dbReference>
<evidence type="ECO:0000256" key="9">
    <source>
        <dbReference type="ARBA" id="ARBA00025772"/>
    </source>
</evidence>
<keyword evidence="3" id="KW-1003">Cell membrane</keyword>
<dbReference type="GO" id="GO:0015627">
    <property type="term" value="C:type II protein secretion system complex"/>
    <property type="evidence" value="ECO:0007669"/>
    <property type="project" value="InterPro"/>
</dbReference>
<gene>
    <name evidence="13" type="ORF">SAMN02745165_00222</name>
</gene>